<feature type="region of interest" description="Disordered" evidence="1">
    <location>
        <begin position="225"/>
        <end position="244"/>
    </location>
</feature>
<evidence type="ECO:0000313" key="6">
    <source>
        <dbReference type="RefSeq" id="XP_010506572.1"/>
    </source>
</evidence>
<evidence type="ECO:0000313" key="3">
    <source>
        <dbReference type="Proteomes" id="UP000694864"/>
    </source>
</evidence>
<proteinExistence type="predicted"/>
<evidence type="ECO:0000313" key="4">
    <source>
        <dbReference type="RefSeq" id="XP_010506570.1"/>
    </source>
</evidence>
<reference evidence="3" key="1">
    <citation type="journal article" date="1997" name="Nucleic Acids Res.">
        <title>tRNAscan-SE: a program for improved detection of transfer RNA genes in genomic sequence.</title>
        <authorList>
            <person name="Lowe T.M."/>
            <person name="Eddy S.R."/>
        </authorList>
    </citation>
    <scope>NUCLEOTIDE SEQUENCE [LARGE SCALE GENOMIC DNA]</scope>
    <source>
        <strain evidence="3">r\DH55</strain>
    </source>
</reference>
<sequence length="739" mass="83016">MEKEICRRHLSREGIGCVWVFMSMFDFRHGGSTHKLLMDKKRGSKRIIGNNGMFETKVEKQLTCDCDCEESEEAEMQSVKKLIEEEIDEKSKQKCESRNRKRRTKTCSKISEDINVLIAGDDDDHAENLNDDQCTQKEVDLVNDDSEEKFSELIKRLIAQKDSEVESCDNLVDAFQVLDSKAGSFLNTGTPSSGDSQRIKVTTISPNQSRTSQCTQQTIVILKPEPLDVGSSPGTPSKDNKAKHGRFGSRLILSRIRRRLKFGVGKNPCNAQYDSDLDPDALSSNMSQNGCLGEETDTNSGRHVSGGEIFPEIASKSESYREDNVHGSEDSKKSMCGIYIAAKKHLSEMLAEGDIDVVDSPEKEVPRILGKILAFPEFSTPENSPRVTLAHDIVGDQTTEKPEIQQCSSEQYSQLLVSDSNTHEDTASTCDIPVIEAGISDTEMEEEQKTVLDSMSEEISSSITHQDAYMDDENEHKKPLEKEVFDEGKLPCSPPNSSVKMSDCQENTTDVLGKSSPVSVLEPFFTDDDTSPNSTRFSSVEMRMQPLCIRFDEADSPRTNKENDVKTRMDDKELALAYIQAVVKSSELNWEELLARSFYSEQLLEQALMDDIDFCSTNLCSDKKLLFDCINEVLMEFCGHGPWNSFVKPAVRFFPDMENATEVVQEEVYWHLLPLPSPHTLDQIVQKDLARTGNWMDLRFDIGCIGSETGEMILDELLEEIISNCTYLVQPETLNELIP</sequence>
<evidence type="ECO:0000259" key="2">
    <source>
        <dbReference type="Pfam" id="PF14309"/>
    </source>
</evidence>
<keyword evidence="3" id="KW-1185">Reference proteome</keyword>
<protein>
    <submittedName>
        <fullName evidence="5">Uncharacterized protein LOC104783164 isoform X1</fullName>
    </submittedName>
    <submittedName>
        <fullName evidence="4">Uncharacterized protein LOC104783164 isoform X2</fullName>
    </submittedName>
    <submittedName>
        <fullName evidence="6">Uncharacterized protein LOC104783164 isoform X3</fullName>
    </submittedName>
</protein>
<accession>A0ABM0YVQ4</accession>
<dbReference type="RefSeq" id="XP_010506572.1">
    <property type="nucleotide sequence ID" value="XM_010508270.2"/>
</dbReference>
<dbReference type="PANTHER" id="PTHR47212">
    <property type="entry name" value="ADHESIN-LIKE PROTEIN, PUTATIVE (DUF3741)-RELATED"/>
    <property type="match status" value="1"/>
</dbReference>
<dbReference type="PANTHER" id="PTHR47212:SF7">
    <property type="entry name" value="PHOSPHATIDYLINOSITOL N-ACETYGLUCOSAMINLYTRANSFERASE SUBUNIT P-LIKE PROTEIN"/>
    <property type="match status" value="1"/>
</dbReference>
<reference evidence="3" key="2">
    <citation type="journal article" date="2014" name="Nat. Commun.">
        <title>The emerging biofuel crop Camelina sativa retains a highly undifferentiated hexaploid genome structure.</title>
        <authorList>
            <person name="Kagale S."/>
            <person name="Koh C."/>
            <person name="Nixon J."/>
            <person name="Bollina V."/>
            <person name="Clarke W.E."/>
            <person name="Tuteja R."/>
            <person name="Spillane C."/>
            <person name="Robinson S.J."/>
            <person name="Links M.G."/>
            <person name="Clarke C."/>
            <person name="Higgins E.E."/>
            <person name="Huebert T."/>
            <person name="Sharpe A.G."/>
            <person name="Parkin I.A."/>
        </authorList>
    </citation>
    <scope>NUCLEOTIDE SEQUENCE [LARGE SCALE GENOMIC DNA]</scope>
    <source>
        <strain evidence="3">r\DH55</strain>
    </source>
</reference>
<dbReference type="Pfam" id="PF14309">
    <property type="entry name" value="DUF4378"/>
    <property type="match status" value="1"/>
</dbReference>
<dbReference type="RefSeq" id="XP_010506570.1">
    <property type="nucleotide sequence ID" value="XM_010508268.2"/>
</dbReference>
<dbReference type="Proteomes" id="UP000694864">
    <property type="component" value="Chromosome 4"/>
</dbReference>
<feature type="compositionally biased region" description="Basic and acidic residues" evidence="1">
    <location>
        <begin position="318"/>
        <end position="331"/>
    </location>
</feature>
<dbReference type="InterPro" id="IPR025486">
    <property type="entry name" value="DUF4378"/>
</dbReference>
<dbReference type="GeneID" id="104783164"/>
<feature type="region of interest" description="Disordered" evidence="1">
    <location>
        <begin position="312"/>
        <end position="331"/>
    </location>
</feature>
<gene>
    <name evidence="4 5 6" type="primary">LOC104783164</name>
</gene>
<organism evidence="3 4">
    <name type="scientific">Camelina sativa</name>
    <name type="common">False flax</name>
    <name type="synonym">Myagrum sativum</name>
    <dbReference type="NCBI Taxonomy" id="90675"/>
    <lineage>
        <taxon>Eukaryota</taxon>
        <taxon>Viridiplantae</taxon>
        <taxon>Streptophyta</taxon>
        <taxon>Embryophyta</taxon>
        <taxon>Tracheophyta</taxon>
        <taxon>Spermatophyta</taxon>
        <taxon>Magnoliopsida</taxon>
        <taxon>eudicotyledons</taxon>
        <taxon>Gunneridae</taxon>
        <taxon>Pentapetalae</taxon>
        <taxon>rosids</taxon>
        <taxon>malvids</taxon>
        <taxon>Brassicales</taxon>
        <taxon>Brassicaceae</taxon>
        <taxon>Camelineae</taxon>
        <taxon>Camelina</taxon>
    </lineage>
</organism>
<reference evidence="4 5" key="3">
    <citation type="submission" date="2025-05" db="UniProtKB">
        <authorList>
            <consortium name="RefSeq"/>
        </authorList>
    </citation>
    <scope>IDENTIFICATION</scope>
    <source>
        <tissue evidence="4 5">Leaf</tissue>
    </source>
</reference>
<evidence type="ECO:0000313" key="5">
    <source>
        <dbReference type="RefSeq" id="XP_010506571.1"/>
    </source>
</evidence>
<dbReference type="RefSeq" id="XP_010506571.1">
    <property type="nucleotide sequence ID" value="XM_010508269.1"/>
</dbReference>
<name>A0ABM0YVQ4_CAMSA</name>
<evidence type="ECO:0000256" key="1">
    <source>
        <dbReference type="SAM" id="MobiDB-lite"/>
    </source>
</evidence>
<feature type="domain" description="DUF4378" evidence="2">
    <location>
        <begin position="576"/>
        <end position="720"/>
    </location>
</feature>